<organism evidence="1">
    <name type="scientific">Arundo donax</name>
    <name type="common">Giant reed</name>
    <name type="synonym">Donax arundinaceus</name>
    <dbReference type="NCBI Taxonomy" id="35708"/>
    <lineage>
        <taxon>Eukaryota</taxon>
        <taxon>Viridiplantae</taxon>
        <taxon>Streptophyta</taxon>
        <taxon>Embryophyta</taxon>
        <taxon>Tracheophyta</taxon>
        <taxon>Spermatophyta</taxon>
        <taxon>Magnoliopsida</taxon>
        <taxon>Liliopsida</taxon>
        <taxon>Poales</taxon>
        <taxon>Poaceae</taxon>
        <taxon>PACMAD clade</taxon>
        <taxon>Arundinoideae</taxon>
        <taxon>Arundineae</taxon>
        <taxon>Arundo</taxon>
    </lineage>
</organism>
<evidence type="ECO:0000313" key="1">
    <source>
        <dbReference type="EMBL" id="JAE31141.1"/>
    </source>
</evidence>
<name>A0A0A9H8I7_ARUDO</name>
<dbReference type="EMBL" id="GBRH01166755">
    <property type="protein sequence ID" value="JAE31141.1"/>
    <property type="molecule type" value="Transcribed_RNA"/>
</dbReference>
<sequence length="51" mass="5625">MMRLMLLIGQKGSTGMTLVGGRSNIGIWLHTDGKIPLNHCNYVRLELVGQT</sequence>
<dbReference type="AlphaFoldDB" id="A0A0A9H8I7"/>
<accession>A0A0A9H8I7</accession>
<reference evidence="1" key="1">
    <citation type="submission" date="2014-09" db="EMBL/GenBank/DDBJ databases">
        <authorList>
            <person name="Magalhaes I.L.F."/>
            <person name="Oliveira U."/>
            <person name="Santos F.R."/>
            <person name="Vidigal T.H.D.A."/>
            <person name="Brescovit A.D."/>
            <person name="Santos A.J."/>
        </authorList>
    </citation>
    <scope>NUCLEOTIDE SEQUENCE</scope>
    <source>
        <tissue evidence="1">Shoot tissue taken approximately 20 cm above the soil surface</tissue>
    </source>
</reference>
<reference evidence="1" key="2">
    <citation type="journal article" date="2015" name="Data Brief">
        <title>Shoot transcriptome of the giant reed, Arundo donax.</title>
        <authorList>
            <person name="Barrero R.A."/>
            <person name="Guerrero F.D."/>
            <person name="Moolhuijzen P."/>
            <person name="Goolsby J.A."/>
            <person name="Tidwell J."/>
            <person name="Bellgard S.E."/>
            <person name="Bellgard M.I."/>
        </authorList>
    </citation>
    <scope>NUCLEOTIDE SEQUENCE</scope>
    <source>
        <tissue evidence="1">Shoot tissue taken approximately 20 cm above the soil surface</tissue>
    </source>
</reference>
<proteinExistence type="predicted"/>
<protein>
    <submittedName>
        <fullName evidence="1">Uncharacterized protein</fullName>
    </submittedName>
</protein>